<evidence type="ECO:0000259" key="1">
    <source>
        <dbReference type="Pfam" id="PF01510"/>
    </source>
</evidence>
<organism evidence="2 3">
    <name type="scientific">Bacteroides stercoris</name>
    <dbReference type="NCBI Taxonomy" id="46506"/>
    <lineage>
        <taxon>Bacteria</taxon>
        <taxon>Pseudomonadati</taxon>
        <taxon>Bacteroidota</taxon>
        <taxon>Bacteroidia</taxon>
        <taxon>Bacteroidales</taxon>
        <taxon>Bacteroidaceae</taxon>
        <taxon>Bacteroides</taxon>
    </lineage>
</organism>
<dbReference type="RefSeq" id="WP_060386013.1">
    <property type="nucleotide sequence ID" value="NZ_LRGC01000008.1"/>
</dbReference>
<dbReference type="InterPro" id="IPR018247">
    <property type="entry name" value="EF_Hand_1_Ca_BS"/>
</dbReference>
<comment type="caution">
    <text evidence="2">The sequence shown here is derived from an EMBL/GenBank/DDBJ whole genome shotgun (WGS) entry which is preliminary data.</text>
</comment>
<dbReference type="InterPro" id="IPR002502">
    <property type="entry name" value="Amidase_domain"/>
</dbReference>
<dbReference type="InterPro" id="IPR036505">
    <property type="entry name" value="Amidase/PGRP_sf"/>
</dbReference>
<dbReference type="PANTHER" id="PTHR11022">
    <property type="entry name" value="PEPTIDOGLYCAN RECOGNITION PROTEIN"/>
    <property type="match status" value="1"/>
</dbReference>
<dbReference type="STRING" id="46506.AA415_02138"/>
<dbReference type="PROSITE" id="PS00018">
    <property type="entry name" value="EF_HAND_1"/>
    <property type="match status" value="1"/>
</dbReference>
<sequence length="157" mass="17777">MRFINLIVIHCSATRCDRSYTEHELTIDHLRRGFSGAGYHYYIRRNGDIKTLRPLERSGAHAKGHNAHSVGVCYEGGLDERGYPADTRTDFQKHSLRVLVMLLLRDYPGSHLCGHRDLSPDLNRNGEIEPEEWIKACPCFDAASILQEPPPPNPVSL</sequence>
<evidence type="ECO:0000313" key="2">
    <source>
        <dbReference type="EMBL" id="KWR54604.1"/>
    </source>
</evidence>
<dbReference type="GO" id="GO:0009253">
    <property type="term" value="P:peptidoglycan catabolic process"/>
    <property type="evidence" value="ECO:0007669"/>
    <property type="project" value="InterPro"/>
</dbReference>
<feature type="domain" description="N-acetylmuramoyl-L-alanine amidase" evidence="1">
    <location>
        <begin position="4"/>
        <end position="118"/>
    </location>
</feature>
<dbReference type="Gene3D" id="3.40.80.10">
    <property type="entry name" value="Peptidoglycan recognition protein-like"/>
    <property type="match status" value="1"/>
</dbReference>
<proteinExistence type="predicted"/>
<name>A0A108T751_BACSE</name>
<keyword evidence="3" id="KW-1185">Reference proteome</keyword>
<protein>
    <submittedName>
        <fullName evidence="2">N-acetylmuramoyl-L-alanine amidase</fullName>
    </submittedName>
</protein>
<dbReference type="InterPro" id="IPR015510">
    <property type="entry name" value="PGRP"/>
</dbReference>
<dbReference type="Pfam" id="PF01510">
    <property type="entry name" value="Amidase_2"/>
    <property type="match status" value="1"/>
</dbReference>
<dbReference type="EMBL" id="LRGC01000008">
    <property type="protein sequence ID" value="KWR54604.1"/>
    <property type="molecule type" value="Genomic_DNA"/>
</dbReference>
<dbReference type="PATRIC" id="fig|46506.5.peg.2288"/>
<dbReference type="AlphaFoldDB" id="A0A108T751"/>
<dbReference type="Proteomes" id="UP000056419">
    <property type="component" value="Unassembled WGS sequence"/>
</dbReference>
<reference evidence="2 3" key="1">
    <citation type="journal article" date="2016" name="BMC Genomics">
        <title>Type VI secretion systems of human gut Bacteroidales segregate into three genetic architectures, two of which are contained on mobile genetic elements.</title>
        <authorList>
            <person name="Coyne M.J."/>
            <person name="Roelofs K.G."/>
            <person name="Comstock L.E."/>
        </authorList>
    </citation>
    <scope>NUCLEOTIDE SEQUENCE [LARGE SCALE GENOMIC DNA]</scope>
    <source>
        <strain evidence="2 3">CL09T03C01</strain>
    </source>
</reference>
<dbReference type="PANTHER" id="PTHR11022:SF41">
    <property type="entry name" value="PEPTIDOGLYCAN-RECOGNITION PROTEIN LC-RELATED"/>
    <property type="match status" value="1"/>
</dbReference>
<dbReference type="GO" id="GO:0008745">
    <property type="term" value="F:N-acetylmuramoyl-L-alanine amidase activity"/>
    <property type="evidence" value="ECO:0007669"/>
    <property type="project" value="InterPro"/>
</dbReference>
<accession>A0A108T751</accession>
<dbReference type="SUPFAM" id="SSF55846">
    <property type="entry name" value="N-acetylmuramoyl-L-alanine amidase-like"/>
    <property type="match status" value="1"/>
</dbReference>
<evidence type="ECO:0000313" key="3">
    <source>
        <dbReference type="Proteomes" id="UP000056419"/>
    </source>
</evidence>
<dbReference type="CDD" id="cd06583">
    <property type="entry name" value="PGRP"/>
    <property type="match status" value="1"/>
</dbReference>
<dbReference type="FunFam" id="3.40.80.10:FF:000008">
    <property type="entry name" value="N-acetylmuramoyl-L-alanine amidase"/>
    <property type="match status" value="1"/>
</dbReference>
<gene>
    <name evidence="2" type="ORF">AA415_02138</name>
</gene>